<organism evidence="2 3">
    <name type="scientific">Paractinoplanes bogorensis</name>
    <dbReference type="NCBI Taxonomy" id="1610840"/>
    <lineage>
        <taxon>Bacteria</taxon>
        <taxon>Bacillati</taxon>
        <taxon>Actinomycetota</taxon>
        <taxon>Actinomycetes</taxon>
        <taxon>Micromonosporales</taxon>
        <taxon>Micromonosporaceae</taxon>
        <taxon>Paractinoplanes</taxon>
    </lineage>
</organism>
<proteinExistence type="predicted"/>
<accession>A0ABS5Z5U0</accession>
<dbReference type="EMBL" id="JAHKKG010000028">
    <property type="protein sequence ID" value="MBU2670982.1"/>
    <property type="molecule type" value="Genomic_DNA"/>
</dbReference>
<name>A0ABS5Z5U0_9ACTN</name>
<protein>
    <submittedName>
        <fullName evidence="2">Uncharacterized protein</fullName>
    </submittedName>
</protein>
<dbReference type="Proteomes" id="UP001519654">
    <property type="component" value="Unassembled WGS sequence"/>
</dbReference>
<gene>
    <name evidence="2" type="ORF">KOI35_46540</name>
</gene>
<feature type="signal peptide" evidence="1">
    <location>
        <begin position="1"/>
        <end position="23"/>
    </location>
</feature>
<sequence length="547" mass="58610">MRKLALAAGLAVTVVLAPSAASAATVPAPSVQALAAASAATFEQKLAVAVKFGRGDESSLLELADRDFVIAIWDGVKDNPDQVEVRVAAETAFAAAVEETDQLCYEFIATEVFAAFDRDVERERQEAASKRESDLARTAAAASIDVVADAALLNGSDADFVRLIWERVSDDAKWPKVKAAARTARDGSDADRTAFIATGMAAAARVDIDDRIAADEAKTEAEKALERARASKKLAANRIGMTVTDELLNLPDRDFIIRVWNFTEDGTEVQAAAIAATRSLDPVVWKAFIDTGIHTAVDRDIQIALERKYQADKAAAEAIKATATKNKDLNLVYWTNKALAGTPTDLDTFLRVGQYDLSLSTSFGTGEVAPSWSNTVAFTNGVTNVAGICCKLTGPELGVRSEAGHTGTTSLMYAGLDNSTTKSFAYLKSMALSRITVKSTTKLSYWIYPQTNTVRPEVKPANSTCVAIDLIFSDGKNLRDSQLKDTKGNRAHPAYQCNKLTVGKWNEVVVPLGALAGKKVTTLIVGYDQPLNTGGYRGLVDDIKIAD</sequence>
<dbReference type="RefSeq" id="WP_215796230.1">
    <property type="nucleotide sequence ID" value="NZ_JAHKKG010000028.1"/>
</dbReference>
<evidence type="ECO:0000256" key="1">
    <source>
        <dbReference type="SAM" id="SignalP"/>
    </source>
</evidence>
<reference evidence="2 3" key="1">
    <citation type="submission" date="2021-06" db="EMBL/GenBank/DDBJ databases">
        <title>Actinoplanes lichenicola sp. nov., and Actinoplanes ovalisporus sp. nov., isolated from lichen in Thailand.</title>
        <authorList>
            <person name="Saeng-In P."/>
            <person name="Kanchanasin P."/>
            <person name="Yuki M."/>
            <person name="Kudo T."/>
            <person name="Ohkuma M."/>
            <person name="Phongsopitanun W."/>
            <person name="Tanasupawat S."/>
        </authorList>
    </citation>
    <scope>NUCLEOTIDE SEQUENCE [LARGE SCALE GENOMIC DNA]</scope>
    <source>
        <strain evidence="2 3">NBRC 110975</strain>
    </source>
</reference>
<keyword evidence="3" id="KW-1185">Reference proteome</keyword>
<keyword evidence="1" id="KW-0732">Signal</keyword>
<evidence type="ECO:0000313" key="2">
    <source>
        <dbReference type="EMBL" id="MBU2670982.1"/>
    </source>
</evidence>
<feature type="chain" id="PRO_5046503972" evidence="1">
    <location>
        <begin position="24"/>
        <end position="547"/>
    </location>
</feature>
<evidence type="ECO:0000313" key="3">
    <source>
        <dbReference type="Proteomes" id="UP001519654"/>
    </source>
</evidence>
<comment type="caution">
    <text evidence="2">The sequence shown here is derived from an EMBL/GenBank/DDBJ whole genome shotgun (WGS) entry which is preliminary data.</text>
</comment>